<dbReference type="InterPro" id="IPR010982">
    <property type="entry name" value="Lambda_DNA-bd_dom_sf"/>
</dbReference>
<feature type="region of interest" description="Disordered" evidence="1">
    <location>
        <begin position="103"/>
        <end position="122"/>
    </location>
</feature>
<keyword evidence="4" id="KW-1185">Reference proteome</keyword>
<evidence type="ECO:0000313" key="3">
    <source>
        <dbReference type="EMBL" id="ABG61012.1"/>
    </source>
</evidence>
<dbReference type="RefSeq" id="WP_011587117.1">
    <property type="nucleotide sequence ID" value="NC_008255.1"/>
</dbReference>
<dbReference type="CDD" id="cd00093">
    <property type="entry name" value="HTH_XRE"/>
    <property type="match status" value="1"/>
</dbReference>
<sequence length="122" mass="14121">MSFIYIMSYISNINNWYVLSDTAIIEQLGKELKRMRLKNNLTQQELANRSGLFRSTISEIENGRVGSLLSLIQLLRALDKLELLDAFVIKEELSPLLVAEQQAKLRKRASNKRKPDKPESEW</sequence>
<proteinExistence type="predicted"/>
<dbReference type="PROSITE" id="PS50943">
    <property type="entry name" value="HTH_CROC1"/>
    <property type="match status" value="1"/>
</dbReference>
<dbReference type="KEGG" id="chu:CHU_3780"/>
<feature type="domain" description="HTH cro/C1-type" evidence="2">
    <location>
        <begin position="32"/>
        <end position="84"/>
    </location>
</feature>
<dbReference type="GO" id="GO:0003677">
    <property type="term" value="F:DNA binding"/>
    <property type="evidence" value="ECO:0007669"/>
    <property type="project" value="InterPro"/>
</dbReference>
<feature type="compositionally biased region" description="Basic residues" evidence="1">
    <location>
        <begin position="104"/>
        <end position="115"/>
    </location>
</feature>
<dbReference type="OrthoDB" id="2986852at2"/>
<dbReference type="Pfam" id="PF13560">
    <property type="entry name" value="HTH_31"/>
    <property type="match status" value="1"/>
</dbReference>
<dbReference type="InterPro" id="IPR001387">
    <property type="entry name" value="Cro/C1-type_HTH"/>
</dbReference>
<reference evidence="3 4" key="1">
    <citation type="journal article" date="2007" name="Appl. Environ. Microbiol.">
        <title>Genome sequence of the cellulolytic gliding bacterium Cytophaga hutchinsonii.</title>
        <authorList>
            <person name="Xie G."/>
            <person name="Bruce D.C."/>
            <person name="Challacombe J.F."/>
            <person name="Chertkov O."/>
            <person name="Detter J.C."/>
            <person name="Gilna P."/>
            <person name="Han C.S."/>
            <person name="Lucas S."/>
            <person name="Misra M."/>
            <person name="Myers G.L."/>
            <person name="Richardson P."/>
            <person name="Tapia R."/>
            <person name="Thayer N."/>
            <person name="Thompson L.S."/>
            <person name="Brettin T.S."/>
            <person name="Henrissat B."/>
            <person name="Wilson D.B."/>
            <person name="McBride M.J."/>
        </authorList>
    </citation>
    <scope>NUCLEOTIDE SEQUENCE [LARGE SCALE GENOMIC DNA]</scope>
    <source>
        <strain evidence="4">ATCC 33406 / DSM 1761 / CIP 103989 / NBRC 15051 / NCIMB 9469 / D465</strain>
    </source>
</reference>
<dbReference type="SUPFAM" id="SSF47413">
    <property type="entry name" value="lambda repressor-like DNA-binding domains"/>
    <property type="match status" value="1"/>
</dbReference>
<name>A0A6N4SXK4_CYTH3</name>
<dbReference type="SMART" id="SM00530">
    <property type="entry name" value="HTH_XRE"/>
    <property type="match status" value="1"/>
</dbReference>
<accession>A0A6N4SXK4</accession>
<evidence type="ECO:0000313" key="4">
    <source>
        <dbReference type="Proteomes" id="UP000001822"/>
    </source>
</evidence>
<dbReference type="AlphaFoldDB" id="A0A6N4SXK4"/>
<dbReference type="Gene3D" id="1.10.260.40">
    <property type="entry name" value="lambda repressor-like DNA-binding domains"/>
    <property type="match status" value="1"/>
</dbReference>
<gene>
    <name evidence="3" type="ordered locus">CHU_3780</name>
</gene>
<organism evidence="3 4">
    <name type="scientific">Cytophaga hutchinsonii (strain ATCC 33406 / DSM 1761 / CIP 103989 / NBRC 15051 / NCIMB 9469 / D465)</name>
    <dbReference type="NCBI Taxonomy" id="269798"/>
    <lineage>
        <taxon>Bacteria</taxon>
        <taxon>Pseudomonadati</taxon>
        <taxon>Bacteroidota</taxon>
        <taxon>Cytophagia</taxon>
        <taxon>Cytophagales</taxon>
        <taxon>Cytophagaceae</taxon>
        <taxon>Cytophaga</taxon>
    </lineage>
</organism>
<evidence type="ECO:0000259" key="2">
    <source>
        <dbReference type="PROSITE" id="PS50943"/>
    </source>
</evidence>
<dbReference type="EMBL" id="CP000383">
    <property type="protein sequence ID" value="ABG61012.1"/>
    <property type="molecule type" value="Genomic_DNA"/>
</dbReference>
<protein>
    <submittedName>
        <fullName evidence="3">Transcriptional regulator, XRE family</fullName>
    </submittedName>
</protein>
<dbReference type="Proteomes" id="UP000001822">
    <property type="component" value="Chromosome"/>
</dbReference>
<evidence type="ECO:0000256" key="1">
    <source>
        <dbReference type="SAM" id="MobiDB-lite"/>
    </source>
</evidence>